<accession>A0A428ZBE5</accession>
<dbReference type="EMBL" id="QHKI01000013">
    <property type="protein sequence ID" value="RSM85288.1"/>
    <property type="molecule type" value="Genomic_DNA"/>
</dbReference>
<dbReference type="AlphaFoldDB" id="A0A428ZBE5"/>
<evidence type="ECO:0000313" key="2">
    <source>
        <dbReference type="Proteomes" id="UP000287547"/>
    </source>
</evidence>
<gene>
    <name evidence="1" type="ORF">DMH04_18565</name>
</gene>
<name>A0A428ZBE5_KIBAR</name>
<organism evidence="1 2">
    <name type="scientific">Kibdelosporangium aridum</name>
    <dbReference type="NCBI Taxonomy" id="2030"/>
    <lineage>
        <taxon>Bacteria</taxon>
        <taxon>Bacillati</taxon>
        <taxon>Actinomycetota</taxon>
        <taxon>Actinomycetes</taxon>
        <taxon>Pseudonocardiales</taxon>
        <taxon>Pseudonocardiaceae</taxon>
        <taxon>Kibdelosporangium</taxon>
    </lineage>
</organism>
<reference evidence="1 2" key="1">
    <citation type="submission" date="2018-05" db="EMBL/GenBank/DDBJ databases">
        <title>Evolution of GPA BGCs.</title>
        <authorList>
            <person name="Waglechner N."/>
            <person name="Wright G.D."/>
        </authorList>
    </citation>
    <scope>NUCLEOTIDE SEQUENCE [LARGE SCALE GENOMIC DNA]</scope>
    <source>
        <strain evidence="1 2">A82846</strain>
    </source>
</reference>
<protein>
    <submittedName>
        <fullName evidence="1">Uncharacterized protein</fullName>
    </submittedName>
</protein>
<comment type="caution">
    <text evidence="1">The sequence shown here is derived from an EMBL/GenBank/DDBJ whole genome shotgun (WGS) entry which is preliminary data.</text>
</comment>
<dbReference type="Proteomes" id="UP000287547">
    <property type="component" value="Unassembled WGS sequence"/>
</dbReference>
<proteinExistence type="predicted"/>
<sequence>MMYSIVGWSGAGCLRATKRMGTMKQFTTTLRSQVDQATEAMTVARQVGHDYEVHLHGARIRDLLDVAARHGIDTTGWVDRTMLDDARLGA</sequence>
<evidence type="ECO:0000313" key="1">
    <source>
        <dbReference type="EMBL" id="RSM85288.1"/>
    </source>
</evidence>